<evidence type="ECO:0000313" key="2">
    <source>
        <dbReference type="EMBL" id="RDI53242.1"/>
    </source>
</evidence>
<protein>
    <submittedName>
        <fullName evidence="2">TfoX-like protein</fullName>
    </submittedName>
</protein>
<dbReference type="Gene3D" id="3.30.1460.30">
    <property type="entry name" value="YgaC/TfoX-N like chaperone"/>
    <property type="match status" value="1"/>
</dbReference>
<feature type="domain" description="TfoX N-terminal" evidence="1">
    <location>
        <begin position="14"/>
        <end position="102"/>
    </location>
</feature>
<dbReference type="EMBL" id="QQAZ01000003">
    <property type="protein sequence ID" value="RDI53242.1"/>
    <property type="molecule type" value="Genomic_DNA"/>
</dbReference>
<evidence type="ECO:0000313" key="3">
    <source>
        <dbReference type="Proteomes" id="UP000255355"/>
    </source>
</evidence>
<dbReference type="STRING" id="1210089.GCA_001613165_00201"/>
<reference evidence="2 3" key="1">
    <citation type="submission" date="2018-07" db="EMBL/GenBank/DDBJ databases">
        <title>Genomic Encyclopedia of Type Strains, Phase IV (KMG-IV): sequencing the most valuable type-strain genomes for metagenomic binning, comparative biology and taxonomic classification.</title>
        <authorList>
            <person name="Goeker M."/>
        </authorList>
    </citation>
    <scope>NUCLEOTIDE SEQUENCE [LARGE SCALE GENOMIC DNA]</scope>
    <source>
        <strain evidence="2 3">DSM 44952</strain>
    </source>
</reference>
<accession>A0A370H984</accession>
<dbReference type="RefSeq" id="WP_068012697.1">
    <property type="nucleotide sequence ID" value="NZ_QQAZ01000003.1"/>
</dbReference>
<keyword evidence="3" id="KW-1185">Reference proteome</keyword>
<dbReference type="InterPro" id="IPR007076">
    <property type="entry name" value="TfoX_N"/>
</dbReference>
<organism evidence="2 3">
    <name type="scientific">Nocardia mexicana</name>
    <dbReference type="NCBI Taxonomy" id="279262"/>
    <lineage>
        <taxon>Bacteria</taxon>
        <taxon>Bacillati</taxon>
        <taxon>Actinomycetota</taxon>
        <taxon>Actinomycetes</taxon>
        <taxon>Mycobacteriales</taxon>
        <taxon>Nocardiaceae</taxon>
        <taxon>Nocardia</taxon>
    </lineage>
</organism>
<proteinExistence type="predicted"/>
<evidence type="ECO:0000259" key="1">
    <source>
        <dbReference type="Pfam" id="PF04993"/>
    </source>
</evidence>
<dbReference type="SUPFAM" id="SSF159894">
    <property type="entry name" value="YgaC/TfoX-N like"/>
    <property type="match status" value="1"/>
</dbReference>
<dbReference type="OrthoDB" id="214902at2"/>
<gene>
    <name evidence="2" type="ORF">DFR68_103630</name>
</gene>
<sequence length="111" mass="12103">MAYDEELADRIRDLLGPMLPETVEKKMFGGLSFMIGGNMAVAASGKGGLLVRVDPAEVDRLVDGELVAPMVMGGRSMHNWLRVDSTLLADDDALRGWIDRGVGYARTLPRK</sequence>
<dbReference type="Pfam" id="PF04993">
    <property type="entry name" value="TfoX_N"/>
    <property type="match status" value="1"/>
</dbReference>
<dbReference type="Proteomes" id="UP000255355">
    <property type="component" value="Unassembled WGS sequence"/>
</dbReference>
<dbReference type="AlphaFoldDB" id="A0A370H984"/>
<name>A0A370H984_9NOCA</name>
<comment type="caution">
    <text evidence="2">The sequence shown here is derived from an EMBL/GenBank/DDBJ whole genome shotgun (WGS) entry which is preliminary data.</text>
</comment>